<gene>
    <name evidence="2" type="ORF">B296_00022704</name>
</gene>
<comment type="caution">
    <text evidence="2">The sequence shown here is derived from an EMBL/GenBank/DDBJ whole genome shotgun (WGS) entry which is preliminary data.</text>
</comment>
<dbReference type="EMBL" id="AMZH03007972">
    <property type="protein sequence ID" value="RRT60006.1"/>
    <property type="molecule type" value="Genomic_DNA"/>
</dbReference>
<evidence type="ECO:0000256" key="1">
    <source>
        <dbReference type="SAM" id="MobiDB-lite"/>
    </source>
</evidence>
<reference evidence="2 3" key="1">
    <citation type="journal article" date="2014" name="Agronomy (Basel)">
        <title>A Draft Genome Sequence for Ensete ventricosum, the Drought-Tolerant Tree Against Hunger.</title>
        <authorList>
            <person name="Harrison J."/>
            <person name="Moore K.A."/>
            <person name="Paszkiewicz K."/>
            <person name="Jones T."/>
            <person name="Grant M."/>
            <person name="Ambacheew D."/>
            <person name="Muzemil S."/>
            <person name="Studholme D.J."/>
        </authorList>
    </citation>
    <scope>NUCLEOTIDE SEQUENCE [LARGE SCALE GENOMIC DNA]</scope>
</reference>
<feature type="compositionally biased region" description="Polar residues" evidence="1">
    <location>
        <begin position="79"/>
        <end position="88"/>
    </location>
</feature>
<organism evidence="2 3">
    <name type="scientific">Ensete ventricosum</name>
    <name type="common">Abyssinian banana</name>
    <name type="synonym">Musa ensete</name>
    <dbReference type="NCBI Taxonomy" id="4639"/>
    <lineage>
        <taxon>Eukaryota</taxon>
        <taxon>Viridiplantae</taxon>
        <taxon>Streptophyta</taxon>
        <taxon>Embryophyta</taxon>
        <taxon>Tracheophyta</taxon>
        <taxon>Spermatophyta</taxon>
        <taxon>Magnoliopsida</taxon>
        <taxon>Liliopsida</taxon>
        <taxon>Zingiberales</taxon>
        <taxon>Musaceae</taxon>
        <taxon>Ensete</taxon>
    </lineage>
</organism>
<accession>A0A426Z7S5</accession>
<evidence type="ECO:0000313" key="3">
    <source>
        <dbReference type="Proteomes" id="UP000287651"/>
    </source>
</evidence>
<dbReference type="Proteomes" id="UP000287651">
    <property type="component" value="Unassembled WGS sequence"/>
</dbReference>
<protein>
    <submittedName>
        <fullName evidence="2">Uncharacterized protein</fullName>
    </submittedName>
</protein>
<feature type="region of interest" description="Disordered" evidence="1">
    <location>
        <begin position="79"/>
        <end position="107"/>
    </location>
</feature>
<name>A0A426Z7S5_ENSVE</name>
<proteinExistence type="predicted"/>
<evidence type="ECO:0000313" key="2">
    <source>
        <dbReference type="EMBL" id="RRT60006.1"/>
    </source>
</evidence>
<dbReference type="AlphaFoldDB" id="A0A426Z7S5"/>
<sequence>MSTLVGCGDCDVACVNRKRRRIHSYISRRCSADLPVLTLGIPTDPTAEAWLPSVKRSVNSTYPQMAYFCGSRATTNSKAVMGSASETGTPPPVSGQRVGARIRGKLR</sequence>